<proteinExistence type="inferred from homology"/>
<dbReference type="InterPro" id="IPR035386">
    <property type="entry name" value="Arm-DNA-bind_5"/>
</dbReference>
<dbReference type="InterPro" id="IPR025269">
    <property type="entry name" value="SAM-like_dom"/>
</dbReference>
<protein>
    <submittedName>
        <fullName evidence="5">Tyrosine type site-specific recombinase</fullName>
    </submittedName>
</protein>
<dbReference type="PROSITE" id="PS51898">
    <property type="entry name" value="TYR_RECOMBINASE"/>
    <property type="match status" value="2"/>
</dbReference>
<dbReference type="InterPro" id="IPR013762">
    <property type="entry name" value="Integrase-like_cat_sf"/>
</dbReference>
<dbReference type="Pfam" id="PF00589">
    <property type="entry name" value="Phage_integrase"/>
    <property type="match status" value="2"/>
</dbReference>
<dbReference type="PANTHER" id="PTHR30349:SF64">
    <property type="entry name" value="PROPHAGE INTEGRASE INTD-RELATED"/>
    <property type="match status" value="1"/>
</dbReference>
<feature type="domain" description="Tyr recombinase" evidence="4">
    <location>
        <begin position="1"/>
        <end position="121"/>
    </location>
</feature>
<evidence type="ECO:0000256" key="2">
    <source>
        <dbReference type="ARBA" id="ARBA00023125"/>
    </source>
</evidence>
<gene>
    <name evidence="5" type="ORF">OBE_04724</name>
</gene>
<dbReference type="EMBL" id="AJWZ01003220">
    <property type="protein sequence ID" value="EKC68830.1"/>
    <property type="molecule type" value="Genomic_DNA"/>
</dbReference>
<keyword evidence="3" id="KW-0233">DNA recombination</keyword>
<dbReference type="InterPro" id="IPR010998">
    <property type="entry name" value="Integrase_recombinase_N"/>
</dbReference>
<dbReference type="InterPro" id="IPR002104">
    <property type="entry name" value="Integrase_catalytic"/>
</dbReference>
<accession>K1TRD0</accession>
<reference evidence="5" key="1">
    <citation type="journal article" date="2013" name="Environ. Microbiol.">
        <title>Microbiota from the distal guts of lean and obese adolescents exhibit partial functional redundancy besides clear differences in community structure.</title>
        <authorList>
            <person name="Ferrer M."/>
            <person name="Ruiz A."/>
            <person name="Lanza F."/>
            <person name="Haange S.B."/>
            <person name="Oberbach A."/>
            <person name="Till H."/>
            <person name="Bargiela R."/>
            <person name="Campoy C."/>
            <person name="Segura M.T."/>
            <person name="Richter M."/>
            <person name="von Bergen M."/>
            <person name="Seifert J."/>
            <person name="Suarez A."/>
        </authorList>
    </citation>
    <scope>NUCLEOTIDE SEQUENCE</scope>
</reference>
<dbReference type="CDD" id="cd01185">
    <property type="entry name" value="INTN1_C_like"/>
    <property type="match status" value="1"/>
</dbReference>
<dbReference type="PANTHER" id="PTHR30349">
    <property type="entry name" value="PHAGE INTEGRASE-RELATED"/>
    <property type="match status" value="1"/>
</dbReference>
<evidence type="ECO:0000256" key="1">
    <source>
        <dbReference type="ARBA" id="ARBA00008857"/>
    </source>
</evidence>
<evidence type="ECO:0000256" key="3">
    <source>
        <dbReference type="ARBA" id="ARBA00023172"/>
    </source>
</evidence>
<evidence type="ECO:0000259" key="4">
    <source>
        <dbReference type="PROSITE" id="PS51898"/>
    </source>
</evidence>
<organism evidence="5">
    <name type="scientific">human gut metagenome</name>
    <dbReference type="NCBI Taxonomy" id="408170"/>
    <lineage>
        <taxon>unclassified sequences</taxon>
        <taxon>metagenomes</taxon>
        <taxon>organismal metagenomes</taxon>
    </lineage>
</organism>
<dbReference type="Gene3D" id="1.10.150.130">
    <property type="match status" value="1"/>
</dbReference>
<dbReference type="AlphaFoldDB" id="K1TRD0"/>
<name>K1TRD0_9ZZZZ</name>
<dbReference type="Pfam" id="PF13102">
    <property type="entry name" value="Phage_int_SAM_5"/>
    <property type="match status" value="1"/>
</dbReference>
<dbReference type="InterPro" id="IPR050090">
    <property type="entry name" value="Tyrosine_recombinase_XerCD"/>
</dbReference>
<dbReference type="GO" id="GO:0015074">
    <property type="term" value="P:DNA integration"/>
    <property type="evidence" value="ECO:0007669"/>
    <property type="project" value="InterPro"/>
</dbReference>
<comment type="similarity">
    <text evidence="1">Belongs to the 'phage' integrase family.</text>
</comment>
<evidence type="ECO:0000313" key="5">
    <source>
        <dbReference type="EMBL" id="EKC68830.1"/>
    </source>
</evidence>
<feature type="domain" description="Tyr recombinase" evidence="4">
    <location>
        <begin position="368"/>
        <end position="541"/>
    </location>
</feature>
<dbReference type="GO" id="GO:0003677">
    <property type="term" value="F:DNA binding"/>
    <property type="evidence" value="ECO:0007669"/>
    <property type="project" value="UniProtKB-KW"/>
</dbReference>
<dbReference type="Gene3D" id="1.10.443.10">
    <property type="entry name" value="Intergrase catalytic core"/>
    <property type="match status" value="2"/>
</dbReference>
<dbReference type="InterPro" id="IPR011010">
    <property type="entry name" value="DNA_brk_join_enz"/>
</dbReference>
<dbReference type="Pfam" id="PF17293">
    <property type="entry name" value="Arm-DNA-bind_5"/>
    <property type="match status" value="1"/>
</dbReference>
<sequence>MLEDGDKWLVYNRKKTGTLARVKLLPEALELMAKYEDGARDTLFPLLSTNRVRIDLITICKLAETSKTYSYHSGRHSFASLITLEAGVPMETICKMLGHKDVKMTQRYARVTQKKLFEDMDKFIAATEKDFFSHYEQGFQLFFLQFQLHYYIIRTTTMSRSTFSILPYINRQKVKADGTANILCRITVDGKSAAISTGISCTPQEWNAKKGEVRNARDNGRLASFLAEVKDKYNSLLTTNGIITVEMLKAVLKDKDTTGKYLLSFGDTIVEWYRTARARQTFLHKRTWQKNLRAFVHSLDKDDIAFEDIDENFGEEYKLFLKRDQGRIDSYVNHCLLWLNMLMYKAVDRSIIRFNPIAKIGYEKKAAPKMTHISKADFIKMLSTPMADERTELARRCFIFASLTSLSYIDVKKLYPHHISENSDGRKFIRKEREKTGVEFFVPLHPIAEKILSLYNTTDDSKPVFPLGEKKDIYLDVHTLGMVLGISNKLGFHASRHTFGVLMLNEDIPIGSIAKMMGHADITSTQVYAQVTEQKISNDMDKLIAKRERTDCRTKKLLENEQRSYNYQ</sequence>
<keyword evidence="2" id="KW-0238">DNA-binding</keyword>
<dbReference type="GO" id="GO:0006310">
    <property type="term" value="P:DNA recombination"/>
    <property type="evidence" value="ECO:0007669"/>
    <property type="project" value="UniProtKB-KW"/>
</dbReference>
<comment type="caution">
    <text evidence="5">The sequence shown here is derived from an EMBL/GenBank/DDBJ whole genome shotgun (WGS) entry which is preliminary data.</text>
</comment>
<dbReference type="SUPFAM" id="SSF56349">
    <property type="entry name" value="DNA breaking-rejoining enzymes"/>
    <property type="match status" value="2"/>
</dbReference>